<evidence type="ECO:0000256" key="1">
    <source>
        <dbReference type="ARBA" id="ARBA00005380"/>
    </source>
</evidence>
<evidence type="ECO:0000256" key="10">
    <source>
        <dbReference type="HAMAP-Rule" id="MF_01987"/>
    </source>
</evidence>
<feature type="binding site" evidence="10">
    <location>
        <position position="255"/>
    </location>
    <ligand>
        <name>K(+)</name>
        <dbReference type="ChEBI" id="CHEBI:29103"/>
    </ligand>
</feature>
<dbReference type="InterPro" id="IPR011611">
    <property type="entry name" value="PfkB_dom"/>
</dbReference>
<dbReference type="Pfam" id="PF00294">
    <property type="entry name" value="PfkB"/>
    <property type="match status" value="1"/>
</dbReference>
<feature type="binding site" evidence="10">
    <location>
        <position position="289"/>
    </location>
    <ligand>
        <name>K(+)</name>
        <dbReference type="ChEBI" id="CHEBI:29103"/>
    </ligand>
</feature>
<dbReference type="Gene3D" id="3.40.1190.20">
    <property type="match status" value="1"/>
</dbReference>
<comment type="subunit">
    <text evidence="10">Homodimer.</text>
</comment>
<comment type="cofactor">
    <cofactor evidence="10">
        <name>Mg(2+)</name>
        <dbReference type="ChEBI" id="CHEBI:18420"/>
    </cofactor>
    <text evidence="10">Requires a divalent cation, most likely magnesium in vivo, as an electrophilic catalyst to aid phosphoryl group transfer. It is the chelate of the metal and the nucleotide that is the actual substrate.</text>
</comment>
<comment type="similarity">
    <text evidence="1">Belongs to the carbohydrate kinase pfkB family.</text>
</comment>
<evidence type="ECO:0000256" key="5">
    <source>
        <dbReference type="ARBA" id="ARBA00022777"/>
    </source>
</evidence>
<feature type="binding site" evidence="10">
    <location>
        <position position="259"/>
    </location>
    <ligand>
        <name>substrate</name>
    </ligand>
</feature>
<evidence type="ECO:0000256" key="9">
    <source>
        <dbReference type="ARBA" id="ARBA00023277"/>
    </source>
</evidence>
<evidence type="ECO:0000313" key="12">
    <source>
        <dbReference type="EMBL" id="SFR69679.1"/>
    </source>
</evidence>
<evidence type="ECO:0000313" key="13">
    <source>
        <dbReference type="Proteomes" id="UP000198531"/>
    </source>
</evidence>
<feature type="binding site" evidence="10">
    <location>
        <position position="294"/>
    </location>
    <ligand>
        <name>K(+)</name>
        <dbReference type="ChEBI" id="CHEBI:29103"/>
    </ligand>
</feature>
<dbReference type="PRINTS" id="PR00990">
    <property type="entry name" value="RIBOKINASE"/>
</dbReference>
<comment type="activity regulation">
    <text evidence="10">Activated by a monovalent cation that binds near, but not in, the active site. The most likely occupant of the site in vivo is potassium. Ion binding induces a conformational change that may alter substrate affinity.</text>
</comment>
<comment type="function">
    <text evidence="10">Catalyzes the phosphorylation of ribose at O-5 in a reaction requiring ATP and magnesium. The resulting D-ribose-5-phosphate can then be used either for sythesis of nucleotides, histidine, and tryptophan, or as a component of the pentose phosphate pathway.</text>
</comment>
<comment type="pathway">
    <text evidence="10">Carbohydrate metabolism; D-ribose degradation; D-ribose 5-phosphate from beta-D-ribopyranose: step 2/2.</text>
</comment>
<dbReference type="GO" id="GO:0005829">
    <property type="term" value="C:cytosol"/>
    <property type="evidence" value="ECO:0007669"/>
    <property type="project" value="TreeGrafter"/>
</dbReference>
<keyword evidence="5 10" id="KW-0418">Kinase</keyword>
<dbReference type="PANTHER" id="PTHR10584">
    <property type="entry name" value="SUGAR KINASE"/>
    <property type="match status" value="1"/>
</dbReference>
<dbReference type="STRING" id="553469.SAMN04487947_3662"/>
<evidence type="ECO:0000256" key="7">
    <source>
        <dbReference type="ARBA" id="ARBA00022842"/>
    </source>
</evidence>
<dbReference type="EC" id="2.7.1.15" evidence="10"/>
<comment type="subcellular location">
    <subcellularLocation>
        <location evidence="10">Cytoplasm</location>
    </subcellularLocation>
</comment>
<feature type="binding site" evidence="10">
    <location>
        <position position="207"/>
    </location>
    <ligand>
        <name>ATP</name>
        <dbReference type="ChEBI" id="CHEBI:30616"/>
    </ligand>
</feature>
<evidence type="ECO:0000256" key="8">
    <source>
        <dbReference type="ARBA" id="ARBA00022958"/>
    </source>
</evidence>
<evidence type="ECO:0000259" key="11">
    <source>
        <dbReference type="Pfam" id="PF00294"/>
    </source>
</evidence>
<dbReference type="InterPro" id="IPR002139">
    <property type="entry name" value="Ribo/fructo_kinase"/>
</dbReference>
<dbReference type="UniPathway" id="UPA00916">
    <property type="reaction ID" value="UER00889"/>
</dbReference>
<evidence type="ECO:0000256" key="6">
    <source>
        <dbReference type="ARBA" id="ARBA00022840"/>
    </source>
</evidence>
<keyword evidence="4 10" id="KW-0547">Nucleotide-binding</keyword>
<reference evidence="13" key="1">
    <citation type="submission" date="2016-10" db="EMBL/GenBank/DDBJ databases">
        <authorList>
            <person name="Varghese N."/>
            <person name="Submissions S."/>
        </authorList>
    </citation>
    <scope>NUCLEOTIDE SEQUENCE [LARGE SCALE GENOMIC DNA]</scope>
    <source>
        <strain evidence="13">CGMCC 1.7736</strain>
    </source>
</reference>
<feature type="binding site" evidence="10">
    <location>
        <begin position="228"/>
        <end position="233"/>
    </location>
    <ligand>
        <name>ATP</name>
        <dbReference type="ChEBI" id="CHEBI:30616"/>
    </ligand>
</feature>
<feature type="binding site" evidence="10">
    <location>
        <position position="292"/>
    </location>
    <ligand>
        <name>K(+)</name>
        <dbReference type="ChEBI" id="CHEBI:29103"/>
    </ligand>
</feature>
<evidence type="ECO:0000256" key="4">
    <source>
        <dbReference type="ARBA" id="ARBA00022741"/>
    </source>
</evidence>
<dbReference type="InterPro" id="IPR029056">
    <property type="entry name" value="Ribokinase-like"/>
</dbReference>
<dbReference type="PANTHER" id="PTHR10584:SF166">
    <property type="entry name" value="RIBOKINASE"/>
    <property type="match status" value="1"/>
</dbReference>
<evidence type="ECO:0000256" key="2">
    <source>
        <dbReference type="ARBA" id="ARBA00022679"/>
    </source>
</evidence>
<feature type="binding site" evidence="10">
    <location>
        <position position="160"/>
    </location>
    <ligand>
        <name>substrate</name>
    </ligand>
</feature>
<gene>
    <name evidence="10" type="primary">rbsK</name>
    <name evidence="12" type="ORF">SAMN04487947_3662</name>
</gene>
<dbReference type="GO" id="GO:0004747">
    <property type="term" value="F:ribokinase activity"/>
    <property type="evidence" value="ECO:0007669"/>
    <property type="project" value="UniProtKB-UniRule"/>
</dbReference>
<feature type="binding site" evidence="10">
    <location>
        <begin position="258"/>
        <end position="259"/>
    </location>
    <ligand>
        <name>ATP</name>
        <dbReference type="ChEBI" id="CHEBI:30616"/>
    </ligand>
</feature>
<dbReference type="GO" id="GO:0046872">
    <property type="term" value="F:metal ion binding"/>
    <property type="evidence" value="ECO:0007669"/>
    <property type="project" value="UniProtKB-KW"/>
</dbReference>
<dbReference type="EMBL" id="FOYT01000004">
    <property type="protein sequence ID" value="SFR69679.1"/>
    <property type="molecule type" value="Genomic_DNA"/>
</dbReference>
<feature type="binding site" evidence="10">
    <location>
        <begin position="60"/>
        <end position="64"/>
    </location>
    <ligand>
        <name>substrate</name>
    </ligand>
</feature>
<keyword evidence="6 10" id="KW-0067">ATP-binding</keyword>
<keyword evidence="2 10" id="KW-0808">Transferase</keyword>
<comment type="similarity">
    <text evidence="10">Belongs to the carbohydrate kinase PfkB family. Ribokinase subfamily.</text>
</comment>
<dbReference type="AlphaFoldDB" id="A0A1I6ISR6"/>
<keyword evidence="3 10" id="KW-0479">Metal-binding</keyword>
<dbReference type="Proteomes" id="UP000198531">
    <property type="component" value="Unassembled WGS sequence"/>
</dbReference>
<evidence type="ECO:0000256" key="3">
    <source>
        <dbReference type="ARBA" id="ARBA00022723"/>
    </source>
</evidence>
<dbReference type="GO" id="GO:0019303">
    <property type="term" value="P:D-ribose catabolic process"/>
    <property type="evidence" value="ECO:0007669"/>
    <property type="project" value="UniProtKB-UniRule"/>
</dbReference>
<feature type="binding site" evidence="10">
    <location>
        <position position="253"/>
    </location>
    <ligand>
        <name>K(+)</name>
        <dbReference type="ChEBI" id="CHEBI:29103"/>
    </ligand>
</feature>
<feature type="active site" description="Proton acceptor" evidence="10">
    <location>
        <position position="259"/>
    </location>
</feature>
<comment type="caution">
    <text evidence="10">Lacks conserved residue(s) required for the propagation of feature annotation.</text>
</comment>
<dbReference type="GO" id="GO:0005524">
    <property type="term" value="F:ATP binding"/>
    <property type="evidence" value="ECO:0007669"/>
    <property type="project" value="UniProtKB-UniRule"/>
</dbReference>
<protein>
    <recommendedName>
        <fullName evidence="10">Ribokinase</fullName>
        <shortName evidence="10">RK</shortName>
        <ecNumber evidence="10">2.7.1.15</ecNumber>
    </recommendedName>
</protein>
<comment type="catalytic activity">
    <reaction evidence="10">
        <text>D-ribose + ATP = D-ribose 5-phosphate + ADP + H(+)</text>
        <dbReference type="Rhea" id="RHEA:13697"/>
        <dbReference type="ChEBI" id="CHEBI:15378"/>
        <dbReference type="ChEBI" id="CHEBI:30616"/>
        <dbReference type="ChEBI" id="CHEBI:47013"/>
        <dbReference type="ChEBI" id="CHEBI:78346"/>
        <dbReference type="ChEBI" id="CHEBI:456216"/>
        <dbReference type="EC" id="2.7.1.15"/>
    </reaction>
</comment>
<keyword evidence="10" id="KW-0963">Cytoplasm</keyword>
<keyword evidence="13" id="KW-1185">Reference proteome</keyword>
<dbReference type="RefSeq" id="WP_089810324.1">
    <property type="nucleotide sequence ID" value="NZ_FOYT01000004.1"/>
</dbReference>
<name>A0A1I6ISR6_9EURY</name>
<dbReference type="SUPFAM" id="SSF53613">
    <property type="entry name" value="Ribokinase-like"/>
    <property type="match status" value="1"/>
</dbReference>
<dbReference type="OrthoDB" id="26949at2157"/>
<feature type="domain" description="Carbohydrate kinase PfkB" evidence="11">
    <location>
        <begin position="46"/>
        <end position="301"/>
    </location>
</feature>
<dbReference type="HAMAP" id="MF_01987">
    <property type="entry name" value="Ribokinase"/>
    <property type="match status" value="1"/>
</dbReference>
<organism evidence="12 13">
    <name type="scientific">Halogeometricum rufum</name>
    <dbReference type="NCBI Taxonomy" id="553469"/>
    <lineage>
        <taxon>Archaea</taxon>
        <taxon>Methanobacteriati</taxon>
        <taxon>Methanobacteriota</taxon>
        <taxon>Stenosarchaea group</taxon>
        <taxon>Halobacteria</taxon>
        <taxon>Halobacteriales</taxon>
        <taxon>Haloferacaceae</taxon>
        <taxon>Halogeometricum</taxon>
    </lineage>
</organism>
<proteinExistence type="inferred from homology"/>
<keyword evidence="8 10" id="KW-0630">Potassium</keyword>
<accession>A0A1I6ISR6</accession>
<sequence>MGRVVSLGSINVDHVGYTSTEWIRETAAAYDWFPAAGETVRVASFPDALDAAYAETHLGGKGANQAVAAAAAGADTSLLGMVGDDEAEYEVCETLTRRGVDVNDVGRADGPTGAAYVAVDETGENYIAILAGANGRVGEAYVDRHAETLATADCLLVQNELPAETVRAALDRLAVRDARPLVVYDPAPAAGAAAILAHDCVDVVTPNDGEYEALREAIAAFDGTVVRTRGADGVVVRGERRLAVASPSVEPVDTTGAGDVFSGYLGAELAAGTDFERAVRLATVAGALSTEREGVQAAVPSRERVAAVAE</sequence>
<keyword evidence="9 10" id="KW-0119">Carbohydrate metabolism</keyword>
<keyword evidence="7 10" id="KW-0460">Magnesium</keyword>
<dbReference type="InterPro" id="IPR011877">
    <property type="entry name" value="Ribokinase"/>
</dbReference>